<accession>A0A6A6A1A9</accession>
<name>A0A6A6A1A9_9PLEO</name>
<dbReference type="AlphaFoldDB" id="A0A6A6A1A9"/>
<dbReference type="GeneID" id="54409435"/>
<proteinExistence type="predicted"/>
<organism evidence="1 2">
    <name type="scientific">Dothidotthia symphoricarpi CBS 119687</name>
    <dbReference type="NCBI Taxonomy" id="1392245"/>
    <lineage>
        <taxon>Eukaryota</taxon>
        <taxon>Fungi</taxon>
        <taxon>Dikarya</taxon>
        <taxon>Ascomycota</taxon>
        <taxon>Pezizomycotina</taxon>
        <taxon>Dothideomycetes</taxon>
        <taxon>Pleosporomycetidae</taxon>
        <taxon>Pleosporales</taxon>
        <taxon>Dothidotthiaceae</taxon>
        <taxon>Dothidotthia</taxon>
    </lineage>
</organism>
<dbReference type="Proteomes" id="UP000799771">
    <property type="component" value="Unassembled WGS sequence"/>
</dbReference>
<gene>
    <name evidence="1" type="ORF">P153DRAFT_370282</name>
</gene>
<dbReference type="EMBL" id="ML977517">
    <property type="protein sequence ID" value="KAF2124953.1"/>
    <property type="molecule type" value="Genomic_DNA"/>
</dbReference>
<protein>
    <submittedName>
        <fullName evidence="1">Uncharacterized protein</fullName>
    </submittedName>
</protein>
<keyword evidence="2" id="KW-1185">Reference proteome</keyword>
<evidence type="ECO:0000313" key="1">
    <source>
        <dbReference type="EMBL" id="KAF2124953.1"/>
    </source>
</evidence>
<reference evidence="1" key="1">
    <citation type="journal article" date="2020" name="Stud. Mycol.">
        <title>101 Dothideomycetes genomes: a test case for predicting lifestyles and emergence of pathogens.</title>
        <authorList>
            <person name="Haridas S."/>
            <person name="Albert R."/>
            <person name="Binder M."/>
            <person name="Bloem J."/>
            <person name="Labutti K."/>
            <person name="Salamov A."/>
            <person name="Andreopoulos B."/>
            <person name="Baker S."/>
            <person name="Barry K."/>
            <person name="Bills G."/>
            <person name="Bluhm B."/>
            <person name="Cannon C."/>
            <person name="Castanera R."/>
            <person name="Culley D."/>
            <person name="Daum C."/>
            <person name="Ezra D."/>
            <person name="Gonzalez J."/>
            <person name="Henrissat B."/>
            <person name="Kuo A."/>
            <person name="Liang C."/>
            <person name="Lipzen A."/>
            <person name="Lutzoni F."/>
            <person name="Magnuson J."/>
            <person name="Mondo S."/>
            <person name="Nolan M."/>
            <person name="Ohm R."/>
            <person name="Pangilinan J."/>
            <person name="Park H.-J."/>
            <person name="Ramirez L."/>
            <person name="Alfaro M."/>
            <person name="Sun H."/>
            <person name="Tritt A."/>
            <person name="Yoshinaga Y."/>
            <person name="Zwiers L.-H."/>
            <person name="Turgeon B."/>
            <person name="Goodwin S."/>
            <person name="Spatafora J."/>
            <person name="Crous P."/>
            <person name="Grigoriev I."/>
        </authorList>
    </citation>
    <scope>NUCLEOTIDE SEQUENCE</scope>
    <source>
        <strain evidence="1">CBS 119687</strain>
    </source>
</reference>
<evidence type="ECO:0000313" key="2">
    <source>
        <dbReference type="Proteomes" id="UP000799771"/>
    </source>
</evidence>
<sequence>MRSPPRITTRDRMHTFHVWQVFDFPQPTLAYHDTLSGSYDTLSSPWASWRACDAI</sequence>
<dbReference type="RefSeq" id="XP_033519346.1">
    <property type="nucleotide sequence ID" value="XM_033669003.1"/>
</dbReference>